<comment type="caution">
    <text evidence="1">The sequence shown here is derived from an EMBL/GenBank/DDBJ whole genome shotgun (WGS) entry which is preliminary data.</text>
</comment>
<feature type="non-terminal residue" evidence="1">
    <location>
        <position position="297"/>
    </location>
</feature>
<evidence type="ECO:0000313" key="1">
    <source>
        <dbReference type="EMBL" id="KAI0040553.1"/>
    </source>
</evidence>
<gene>
    <name evidence="1" type="ORF">FA95DRAFT_1475102</name>
</gene>
<reference evidence="1" key="2">
    <citation type="journal article" date="2022" name="New Phytol.">
        <title>Evolutionary transition to the ectomycorrhizal habit in the genomes of a hyperdiverse lineage of mushroom-forming fungi.</title>
        <authorList>
            <person name="Looney B."/>
            <person name="Miyauchi S."/>
            <person name="Morin E."/>
            <person name="Drula E."/>
            <person name="Courty P.E."/>
            <person name="Kohler A."/>
            <person name="Kuo A."/>
            <person name="LaButti K."/>
            <person name="Pangilinan J."/>
            <person name="Lipzen A."/>
            <person name="Riley R."/>
            <person name="Andreopoulos W."/>
            <person name="He G."/>
            <person name="Johnson J."/>
            <person name="Nolan M."/>
            <person name="Tritt A."/>
            <person name="Barry K.W."/>
            <person name="Grigoriev I.V."/>
            <person name="Nagy L.G."/>
            <person name="Hibbett D."/>
            <person name="Henrissat B."/>
            <person name="Matheny P.B."/>
            <person name="Labbe J."/>
            <person name="Martin F.M."/>
        </authorList>
    </citation>
    <scope>NUCLEOTIDE SEQUENCE</scope>
    <source>
        <strain evidence="1">FP105234-sp</strain>
    </source>
</reference>
<accession>A0ACB8RAF3</accession>
<reference evidence="1" key="1">
    <citation type="submission" date="2021-02" db="EMBL/GenBank/DDBJ databases">
        <authorList>
            <consortium name="DOE Joint Genome Institute"/>
            <person name="Ahrendt S."/>
            <person name="Looney B.P."/>
            <person name="Miyauchi S."/>
            <person name="Morin E."/>
            <person name="Drula E."/>
            <person name="Courty P.E."/>
            <person name="Chicoki N."/>
            <person name="Fauchery L."/>
            <person name="Kohler A."/>
            <person name="Kuo A."/>
            <person name="Labutti K."/>
            <person name="Pangilinan J."/>
            <person name="Lipzen A."/>
            <person name="Riley R."/>
            <person name="Andreopoulos W."/>
            <person name="He G."/>
            <person name="Johnson J."/>
            <person name="Barry K.W."/>
            <person name="Grigoriev I.V."/>
            <person name="Nagy L."/>
            <person name="Hibbett D."/>
            <person name="Henrissat B."/>
            <person name="Matheny P.B."/>
            <person name="Labbe J."/>
            <person name="Martin F."/>
        </authorList>
    </citation>
    <scope>NUCLEOTIDE SEQUENCE</scope>
    <source>
        <strain evidence="1">FP105234-sp</strain>
    </source>
</reference>
<proteinExistence type="predicted"/>
<feature type="non-terminal residue" evidence="1">
    <location>
        <position position="1"/>
    </location>
</feature>
<name>A0ACB8RAF3_9AGAM</name>
<sequence length="297" mass="33265">IKLRRKRTSLPGMSAVGISVVSMKGRLMDMKGPLMDLRLDSCADISLLSKSVYDSLVNPPSLKQGLKLKLVQLTAKEASLHGYVMLPIYVQTSDGRDLQLEVEAYVVSDMSVPILLGEDFHQAYELAVERHLDLGTRVYFENRKYEVLAEGSHRRSKAKRRAKRKDEEGPRNVRAVDDVRIPPHSVKRVKVDGSFKDERTWLVEKIMVSSSKAPVFVVPNTLLNQSAPFVPVANTSSHPRILRKGEIVGRLVDPAKFLDTPNNEEQLQTLLDHAEVVKHLVNVNLSLHSSDSVTKSE</sequence>
<evidence type="ECO:0000313" key="2">
    <source>
        <dbReference type="Proteomes" id="UP000814033"/>
    </source>
</evidence>
<dbReference type="Proteomes" id="UP000814033">
    <property type="component" value="Unassembled WGS sequence"/>
</dbReference>
<protein>
    <submittedName>
        <fullName evidence="1">Uncharacterized protein</fullName>
    </submittedName>
</protein>
<organism evidence="1 2">
    <name type="scientific">Auriscalpium vulgare</name>
    <dbReference type="NCBI Taxonomy" id="40419"/>
    <lineage>
        <taxon>Eukaryota</taxon>
        <taxon>Fungi</taxon>
        <taxon>Dikarya</taxon>
        <taxon>Basidiomycota</taxon>
        <taxon>Agaricomycotina</taxon>
        <taxon>Agaricomycetes</taxon>
        <taxon>Russulales</taxon>
        <taxon>Auriscalpiaceae</taxon>
        <taxon>Auriscalpium</taxon>
    </lineage>
</organism>
<keyword evidence="2" id="KW-1185">Reference proteome</keyword>
<dbReference type="EMBL" id="MU276186">
    <property type="protein sequence ID" value="KAI0040553.1"/>
    <property type="molecule type" value="Genomic_DNA"/>
</dbReference>